<organism evidence="5 6">
    <name type="scientific">Emericella nidulans (strain FGSC A4 / ATCC 38163 / CBS 112.46 / NRRL 194 / M139)</name>
    <name type="common">Aspergillus nidulans</name>
    <dbReference type="NCBI Taxonomy" id="227321"/>
    <lineage>
        <taxon>Eukaryota</taxon>
        <taxon>Fungi</taxon>
        <taxon>Dikarya</taxon>
        <taxon>Ascomycota</taxon>
        <taxon>Pezizomycotina</taxon>
        <taxon>Eurotiomycetes</taxon>
        <taxon>Eurotiomycetidae</taxon>
        <taxon>Eurotiales</taxon>
        <taxon>Aspergillaceae</taxon>
        <taxon>Aspergillus</taxon>
        <taxon>Aspergillus subgen. Nidulantes</taxon>
    </lineage>
</organism>
<reference evidence="6" key="2">
    <citation type="journal article" date="2009" name="Fungal Genet. Biol.">
        <title>The 2008 update of the Aspergillus nidulans genome annotation: a community effort.</title>
        <authorList>
            <person name="Wortman J.R."/>
            <person name="Gilsenan J.M."/>
            <person name="Joardar V."/>
            <person name="Deegan J."/>
            <person name="Clutterbuck J."/>
            <person name="Andersen M.R."/>
            <person name="Archer D."/>
            <person name="Bencina M."/>
            <person name="Braus G."/>
            <person name="Coutinho P."/>
            <person name="von Dohren H."/>
            <person name="Doonan J."/>
            <person name="Driessen A.J."/>
            <person name="Durek P."/>
            <person name="Espeso E."/>
            <person name="Fekete E."/>
            <person name="Flipphi M."/>
            <person name="Estrada C.G."/>
            <person name="Geysens S."/>
            <person name="Goldman G."/>
            <person name="de Groot P.W."/>
            <person name="Hansen K."/>
            <person name="Harris S.D."/>
            <person name="Heinekamp T."/>
            <person name="Helmstaedt K."/>
            <person name="Henrissat B."/>
            <person name="Hofmann G."/>
            <person name="Homan T."/>
            <person name="Horio T."/>
            <person name="Horiuchi H."/>
            <person name="James S."/>
            <person name="Jones M."/>
            <person name="Karaffa L."/>
            <person name="Karanyi Z."/>
            <person name="Kato M."/>
            <person name="Keller N."/>
            <person name="Kelly D.E."/>
            <person name="Kiel J.A."/>
            <person name="Kim J.M."/>
            <person name="van der Klei I.J."/>
            <person name="Klis F.M."/>
            <person name="Kovalchuk A."/>
            <person name="Krasevec N."/>
            <person name="Kubicek C.P."/>
            <person name="Liu B."/>
            <person name="Maccabe A."/>
            <person name="Meyer V."/>
            <person name="Mirabito P."/>
            <person name="Miskei M."/>
            <person name="Mos M."/>
            <person name="Mullins J."/>
            <person name="Nelson D.R."/>
            <person name="Nielsen J."/>
            <person name="Oakley B.R."/>
            <person name="Osmani S.A."/>
            <person name="Pakula T."/>
            <person name="Paszewski A."/>
            <person name="Paulsen I."/>
            <person name="Pilsyk S."/>
            <person name="Pocsi I."/>
            <person name="Punt P.J."/>
            <person name="Ram A.F."/>
            <person name="Ren Q."/>
            <person name="Robellet X."/>
            <person name="Robson G."/>
            <person name="Seiboth B."/>
            <person name="van Solingen P."/>
            <person name="Specht T."/>
            <person name="Sun J."/>
            <person name="Taheri-Talesh N."/>
            <person name="Takeshita N."/>
            <person name="Ussery D."/>
            <person name="vanKuyk P.A."/>
            <person name="Visser H."/>
            <person name="van de Vondervoort P.J."/>
            <person name="de Vries R.P."/>
            <person name="Walton J."/>
            <person name="Xiang X."/>
            <person name="Xiong Y."/>
            <person name="Zeng A.P."/>
            <person name="Brandt B.W."/>
            <person name="Cornell M.J."/>
            <person name="van den Hondel C.A."/>
            <person name="Visser J."/>
            <person name="Oliver S.G."/>
            <person name="Turner G."/>
        </authorList>
    </citation>
    <scope>GENOME REANNOTATION</scope>
    <source>
        <strain evidence="6">FGSC A4 / ATCC 38163 / CBS 112.46 / NRRL 194 / M139</strain>
    </source>
</reference>
<feature type="compositionally biased region" description="Low complexity" evidence="4">
    <location>
        <begin position="12"/>
        <end position="22"/>
    </location>
</feature>
<comment type="function">
    <text evidence="1 3">Regulator of type 1 phosphatases which maintains protein phosphatase activity under strict control.</text>
</comment>
<proteinExistence type="inferred from homology"/>
<dbReference type="GO" id="GO:0005634">
    <property type="term" value="C:nucleus"/>
    <property type="evidence" value="ECO:0000318"/>
    <property type="project" value="GO_Central"/>
</dbReference>
<comment type="subcellular location">
    <subcellularLocation>
        <location evidence="3">Nucleus</location>
    </subcellularLocation>
</comment>
<feature type="region of interest" description="Disordered" evidence="4">
    <location>
        <begin position="1"/>
        <end position="29"/>
    </location>
</feature>
<dbReference type="PANTHER" id="PTHR20835">
    <property type="entry name" value="E3 UBIQUITIN-PROTEIN LIGASE PPP1R11-RELATED"/>
    <property type="match status" value="1"/>
</dbReference>
<dbReference type="VEuPathDB" id="FungiDB:AN1400"/>
<dbReference type="KEGG" id="ani:ANIA_01400"/>
<accession>C8VRM1</accession>
<gene>
    <name evidence="5" type="ORF">ANIA_01400</name>
</gene>
<keyword evidence="6" id="KW-1185">Reference proteome</keyword>
<evidence type="ECO:0000256" key="1">
    <source>
        <dbReference type="ARBA" id="ARBA00003401"/>
    </source>
</evidence>
<reference evidence="6" key="1">
    <citation type="journal article" date="2005" name="Nature">
        <title>Sequencing of Aspergillus nidulans and comparative analysis with A. fumigatus and A. oryzae.</title>
        <authorList>
            <person name="Galagan J.E."/>
            <person name="Calvo S.E."/>
            <person name="Cuomo C."/>
            <person name="Ma L.J."/>
            <person name="Wortman J.R."/>
            <person name="Batzoglou S."/>
            <person name="Lee S.I."/>
            <person name="Basturkmen M."/>
            <person name="Spevak C.C."/>
            <person name="Clutterbuck J."/>
            <person name="Kapitonov V."/>
            <person name="Jurka J."/>
            <person name="Scazzocchio C."/>
            <person name="Farman M."/>
            <person name="Butler J."/>
            <person name="Purcell S."/>
            <person name="Harris S."/>
            <person name="Braus G.H."/>
            <person name="Draht O."/>
            <person name="Busch S."/>
            <person name="D'Enfert C."/>
            <person name="Bouchier C."/>
            <person name="Goldman G.H."/>
            <person name="Bell-Pedersen D."/>
            <person name="Griffiths-Jones S."/>
            <person name="Doonan J.H."/>
            <person name="Yu J."/>
            <person name="Vienken K."/>
            <person name="Pain A."/>
            <person name="Freitag M."/>
            <person name="Selker E.U."/>
            <person name="Archer D.B."/>
            <person name="Penalva M.A."/>
            <person name="Oakley B.R."/>
            <person name="Momany M."/>
            <person name="Tanaka T."/>
            <person name="Kumagai T."/>
            <person name="Asai K."/>
            <person name="Machida M."/>
            <person name="Nierman W.C."/>
            <person name="Denning D.W."/>
            <person name="Caddick M."/>
            <person name="Hynes M."/>
            <person name="Paoletti M."/>
            <person name="Fischer R."/>
            <person name="Miller B."/>
            <person name="Dyer P."/>
            <person name="Sachs M.S."/>
            <person name="Osmani S.A."/>
            <person name="Birren B.W."/>
        </authorList>
    </citation>
    <scope>NUCLEOTIDE SEQUENCE [LARGE SCALE GENOMIC DNA]</scope>
    <source>
        <strain evidence="6">FGSC A4 / ATCC 38163 / CBS 112.46 / NRRL 194 / M139</strain>
    </source>
</reference>
<dbReference type="HOGENOM" id="CLU_1441048_0_0_1"/>
<comment type="similarity">
    <text evidence="2 3">Belongs to the YPI1 family.</text>
</comment>
<dbReference type="EMBL" id="BN001308">
    <property type="protein sequence ID" value="CBF87572.1"/>
    <property type="molecule type" value="Genomic_DNA"/>
</dbReference>
<dbReference type="Pfam" id="PF07491">
    <property type="entry name" value="PPI_Ypi1"/>
    <property type="match status" value="1"/>
</dbReference>
<evidence type="ECO:0000256" key="4">
    <source>
        <dbReference type="SAM" id="MobiDB-lite"/>
    </source>
</evidence>
<dbReference type="PANTHER" id="PTHR20835:SF0">
    <property type="entry name" value="E3 UBIQUITIN-PROTEIN LIGASE PPP1R11"/>
    <property type="match status" value="1"/>
</dbReference>
<dbReference type="InParanoid" id="C8VRM1"/>
<dbReference type="InterPro" id="IPR011107">
    <property type="entry name" value="PPI_Ypi1"/>
</dbReference>
<evidence type="ECO:0000256" key="3">
    <source>
        <dbReference type="RuleBase" id="RU367162"/>
    </source>
</evidence>
<evidence type="ECO:0000313" key="5">
    <source>
        <dbReference type="EMBL" id="CBF87572.1"/>
    </source>
</evidence>
<dbReference type="STRING" id="227321.C8VRM1"/>
<keyword evidence="3" id="KW-0539">Nucleus</keyword>
<evidence type="ECO:0000313" key="6">
    <source>
        <dbReference type="Proteomes" id="UP000000560"/>
    </source>
</evidence>
<evidence type="ECO:0000256" key="2">
    <source>
        <dbReference type="ARBA" id="ARBA00005605"/>
    </source>
</evidence>
<feature type="compositionally biased region" description="Polar residues" evidence="4">
    <location>
        <begin position="1"/>
        <end position="11"/>
    </location>
</feature>
<dbReference type="GeneID" id="2877174"/>
<dbReference type="GO" id="GO:0004865">
    <property type="term" value="F:protein serine/threonine phosphatase inhibitor activity"/>
    <property type="evidence" value="ECO:0000318"/>
    <property type="project" value="GO_Central"/>
</dbReference>
<dbReference type="RefSeq" id="XP_050468981.1">
    <property type="nucleotide sequence ID" value="XM_050613143.1"/>
</dbReference>
<dbReference type="AlphaFoldDB" id="C8VRM1"/>
<sequence length="188" mass="20803">MSYSHQFASQNSTSSSRVSSLTRVRHDTPGVQVTGTLRLRAEGDAQNAGEEMQARHIRWSEDVVDNEGMGKKSSKGTFNANTRLQDFFGPSGKVVRNQNHRTPNLILIAIAKPRTRMTEEAADTQTIAMILLTSHREEDAPQMAIVMTTRKSSAGSLVPMHTKRCRNIQKADCDIIVGLKLGLTVIQR</sequence>
<dbReference type="OrthoDB" id="307488at2759"/>
<dbReference type="Proteomes" id="UP000000560">
    <property type="component" value="Chromosome VIII"/>
</dbReference>
<dbReference type="GO" id="GO:0008157">
    <property type="term" value="F:protein phosphatase 1 binding"/>
    <property type="evidence" value="ECO:0000318"/>
    <property type="project" value="GO_Central"/>
</dbReference>
<name>C8VRM1_EMENI</name>
<protein>
    <recommendedName>
        <fullName evidence="3">Type 1 phosphatases regulator</fullName>
    </recommendedName>
</protein>